<feature type="compositionally biased region" description="Polar residues" evidence="1">
    <location>
        <begin position="13"/>
        <end position="29"/>
    </location>
</feature>
<sequence length="29" mass="3183">MRRAAPSRRPESTSKTSPKQSVTGSNHND</sequence>
<protein>
    <submittedName>
        <fullName evidence="2">Uncharacterized protein</fullName>
    </submittedName>
</protein>
<dbReference type="EMBL" id="GBXM01086224">
    <property type="protein sequence ID" value="JAH22353.1"/>
    <property type="molecule type" value="Transcribed_RNA"/>
</dbReference>
<proteinExistence type="predicted"/>
<accession>A0A0E9R211</accession>
<evidence type="ECO:0000256" key="1">
    <source>
        <dbReference type="SAM" id="MobiDB-lite"/>
    </source>
</evidence>
<dbReference type="AlphaFoldDB" id="A0A0E9R211"/>
<reference evidence="2" key="1">
    <citation type="submission" date="2014-11" db="EMBL/GenBank/DDBJ databases">
        <authorList>
            <person name="Amaro Gonzalez C."/>
        </authorList>
    </citation>
    <scope>NUCLEOTIDE SEQUENCE</scope>
</reference>
<feature type="region of interest" description="Disordered" evidence="1">
    <location>
        <begin position="1"/>
        <end position="29"/>
    </location>
</feature>
<reference evidence="2" key="2">
    <citation type="journal article" date="2015" name="Fish Shellfish Immunol.">
        <title>Early steps in the European eel (Anguilla anguilla)-Vibrio vulnificus interaction in the gills: Role of the RtxA13 toxin.</title>
        <authorList>
            <person name="Callol A."/>
            <person name="Pajuelo D."/>
            <person name="Ebbesson L."/>
            <person name="Teles M."/>
            <person name="MacKenzie S."/>
            <person name="Amaro C."/>
        </authorList>
    </citation>
    <scope>NUCLEOTIDE SEQUENCE</scope>
</reference>
<evidence type="ECO:0000313" key="2">
    <source>
        <dbReference type="EMBL" id="JAH22353.1"/>
    </source>
</evidence>
<organism evidence="2">
    <name type="scientific">Anguilla anguilla</name>
    <name type="common">European freshwater eel</name>
    <name type="synonym">Muraena anguilla</name>
    <dbReference type="NCBI Taxonomy" id="7936"/>
    <lineage>
        <taxon>Eukaryota</taxon>
        <taxon>Metazoa</taxon>
        <taxon>Chordata</taxon>
        <taxon>Craniata</taxon>
        <taxon>Vertebrata</taxon>
        <taxon>Euteleostomi</taxon>
        <taxon>Actinopterygii</taxon>
        <taxon>Neopterygii</taxon>
        <taxon>Teleostei</taxon>
        <taxon>Anguilliformes</taxon>
        <taxon>Anguillidae</taxon>
        <taxon>Anguilla</taxon>
    </lineage>
</organism>
<name>A0A0E9R211_ANGAN</name>